<feature type="region of interest" description="Disordered" evidence="1">
    <location>
        <begin position="230"/>
        <end position="256"/>
    </location>
</feature>
<reference evidence="2 3" key="1">
    <citation type="submission" date="2018-03" db="EMBL/GenBank/DDBJ databases">
        <authorList>
            <person name="Gully D."/>
        </authorList>
    </citation>
    <scope>NUCLEOTIDE SEQUENCE [LARGE SCALE GENOMIC DNA]</scope>
    <source>
        <strain evidence="2">ORS3257</strain>
    </source>
</reference>
<dbReference type="Proteomes" id="UP000246085">
    <property type="component" value="Chromosome BRAD3257"/>
</dbReference>
<dbReference type="KEGG" id="bvz:BRAD3257_0840"/>
<protein>
    <submittedName>
        <fullName evidence="2">Uncharacterized protein</fullName>
    </submittedName>
</protein>
<dbReference type="RefSeq" id="WP_122400737.1">
    <property type="nucleotide sequence ID" value="NZ_LS398110.1"/>
</dbReference>
<accession>A0A2U3PS96</accession>
<proteinExistence type="predicted"/>
<feature type="compositionally biased region" description="Basic and acidic residues" evidence="1">
    <location>
        <begin position="230"/>
        <end position="239"/>
    </location>
</feature>
<evidence type="ECO:0000313" key="3">
    <source>
        <dbReference type="Proteomes" id="UP000246085"/>
    </source>
</evidence>
<dbReference type="AlphaFoldDB" id="A0A2U3PS96"/>
<gene>
    <name evidence="2" type="ORF">BRAD3257_0840</name>
</gene>
<name>A0A2U3PS96_9BRAD</name>
<organism evidence="2 3">
    <name type="scientific">Bradyrhizobium vignae</name>
    <dbReference type="NCBI Taxonomy" id="1549949"/>
    <lineage>
        <taxon>Bacteria</taxon>
        <taxon>Pseudomonadati</taxon>
        <taxon>Pseudomonadota</taxon>
        <taxon>Alphaproteobacteria</taxon>
        <taxon>Hyphomicrobiales</taxon>
        <taxon>Nitrobacteraceae</taxon>
        <taxon>Bradyrhizobium</taxon>
    </lineage>
</organism>
<dbReference type="EMBL" id="LS398110">
    <property type="protein sequence ID" value="SPP91994.1"/>
    <property type="molecule type" value="Genomic_DNA"/>
</dbReference>
<evidence type="ECO:0000313" key="2">
    <source>
        <dbReference type="EMBL" id="SPP91994.1"/>
    </source>
</evidence>
<sequence length="346" mass="39299">MSSVFLVVYTSAHLIGAVSYPLGDQLCANALGRWTWTGALDWDGGRHDKKDKDVDGNEKVDGVATLACEKHDTRPKVQTQIDQELRERFESDCENLYQSYFEYKECRQLPNGDVEMTQHDDDGNNRHSWVVKLDQRWKTVRLKEKKARQDECDQIEGMFDACSVSVQRPDFCYMVHRAGAGESRGVSQFFARHPSVSFGKKMDKLCLKVCYGKTTVIGATRKFCPHQRPHSMDDMRVDPDIPGSTARSSYRAKKVATTDSEPYTPRDCQTIEMLVEACRVSGERIPAELTKEEQLTLSRAYIWLGARHESWSGASGFAPTCTQLFESKITGGEVLHRYCPNYRPSK</sequence>
<evidence type="ECO:0000256" key="1">
    <source>
        <dbReference type="SAM" id="MobiDB-lite"/>
    </source>
</evidence>